<dbReference type="Gene3D" id="1.20.120.530">
    <property type="entry name" value="GntR ligand-binding domain-like"/>
    <property type="match status" value="1"/>
</dbReference>
<keyword evidence="3" id="KW-0804">Transcription</keyword>
<dbReference type="InterPro" id="IPR036390">
    <property type="entry name" value="WH_DNA-bd_sf"/>
</dbReference>
<keyword evidence="2" id="KW-0238">DNA-binding</keyword>
<dbReference type="Pfam" id="PF00392">
    <property type="entry name" value="GntR"/>
    <property type="match status" value="1"/>
</dbReference>
<dbReference type="AlphaFoldDB" id="A0A2T6B3B5"/>
<dbReference type="PROSITE" id="PS50949">
    <property type="entry name" value="HTH_GNTR"/>
    <property type="match status" value="1"/>
</dbReference>
<evidence type="ECO:0000259" key="4">
    <source>
        <dbReference type="PROSITE" id="PS50949"/>
    </source>
</evidence>
<dbReference type="RefSeq" id="WP_108128784.1">
    <property type="nucleotide sequence ID" value="NZ_QBKP01000005.1"/>
</dbReference>
<comment type="caution">
    <text evidence="5">The sequence shown here is derived from an EMBL/GenBank/DDBJ whole genome shotgun (WGS) entry which is preliminary data.</text>
</comment>
<name>A0A2T6B3B5_9RHOB</name>
<dbReference type="SUPFAM" id="SSF46785">
    <property type="entry name" value="Winged helix' DNA-binding domain"/>
    <property type="match status" value="1"/>
</dbReference>
<dbReference type="Pfam" id="PF07729">
    <property type="entry name" value="FCD"/>
    <property type="match status" value="1"/>
</dbReference>
<sequence>MNVDFLEPVSSRSTVQDRVYHQLRAALMSGHFDPGQVLTIGSLADRFRTSHMPVREALRRLTAENALVVVNNGSAQVPVVSLEGLDDLCLTRTALETLAVKLSTDRCSPADRAKFRALVEGHAAAAANRDLQGMLQLNQELHFAIYNACGSAVVVQFIQSLWLRFGPYMRMLSSHIGPAIESGEYEPSRHHADLVDAMDAHDGHSAAEALRGDIETTQTLLRELCKREIQS</sequence>
<dbReference type="InterPro" id="IPR036388">
    <property type="entry name" value="WH-like_DNA-bd_sf"/>
</dbReference>
<organism evidence="5 6">
    <name type="scientific">Gemmobacter caeni</name>
    <dbReference type="NCBI Taxonomy" id="589035"/>
    <lineage>
        <taxon>Bacteria</taxon>
        <taxon>Pseudomonadati</taxon>
        <taxon>Pseudomonadota</taxon>
        <taxon>Alphaproteobacteria</taxon>
        <taxon>Rhodobacterales</taxon>
        <taxon>Paracoccaceae</taxon>
        <taxon>Gemmobacter</taxon>
    </lineage>
</organism>
<dbReference type="SMART" id="SM00345">
    <property type="entry name" value="HTH_GNTR"/>
    <property type="match status" value="1"/>
</dbReference>
<dbReference type="InterPro" id="IPR008920">
    <property type="entry name" value="TF_FadR/GntR_C"/>
</dbReference>
<dbReference type="PANTHER" id="PTHR43537:SF39">
    <property type="entry name" value="HTH-TYPE TRANSCRIPTIONAL REGULATOR MCBR"/>
    <property type="match status" value="1"/>
</dbReference>
<evidence type="ECO:0000256" key="1">
    <source>
        <dbReference type="ARBA" id="ARBA00023015"/>
    </source>
</evidence>
<evidence type="ECO:0000313" key="5">
    <source>
        <dbReference type="EMBL" id="PTX50577.1"/>
    </source>
</evidence>
<evidence type="ECO:0000256" key="3">
    <source>
        <dbReference type="ARBA" id="ARBA00023163"/>
    </source>
</evidence>
<evidence type="ECO:0000256" key="2">
    <source>
        <dbReference type="ARBA" id="ARBA00023125"/>
    </source>
</evidence>
<dbReference type="Proteomes" id="UP000244224">
    <property type="component" value="Unassembled WGS sequence"/>
</dbReference>
<dbReference type="PANTHER" id="PTHR43537">
    <property type="entry name" value="TRANSCRIPTIONAL REGULATOR, GNTR FAMILY"/>
    <property type="match status" value="1"/>
</dbReference>
<gene>
    <name evidence="5" type="ORF">C8N34_105222</name>
</gene>
<keyword evidence="6" id="KW-1185">Reference proteome</keyword>
<feature type="domain" description="HTH gntR-type" evidence="4">
    <location>
        <begin position="13"/>
        <end position="80"/>
    </location>
</feature>
<dbReference type="EMBL" id="QBKP01000005">
    <property type="protein sequence ID" value="PTX50577.1"/>
    <property type="molecule type" value="Genomic_DNA"/>
</dbReference>
<dbReference type="OrthoDB" id="9815654at2"/>
<keyword evidence="1" id="KW-0805">Transcription regulation</keyword>
<accession>A0A2T6B3B5</accession>
<dbReference type="SUPFAM" id="SSF48008">
    <property type="entry name" value="GntR ligand-binding domain-like"/>
    <property type="match status" value="1"/>
</dbReference>
<dbReference type="Gene3D" id="1.10.10.10">
    <property type="entry name" value="Winged helix-like DNA-binding domain superfamily/Winged helix DNA-binding domain"/>
    <property type="match status" value="1"/>
</dbReference>
<protein>
    <submittedName>
        <fullName evidence="5">GntR family transcriptional regulator</fullName>
    </submittedName>
</protein>
<dbReference type="GO" id="GO:0003677">
    <property type="term" value="F:DNA binding"/>
    <property type="evidence" value="ECO:0007669"/>
    <property type="project" value="UniProtKB-KW"/>
</dbReference>
<dbReference type="GO" id="GO:0003700">
    <property type="term" value="F:DNA-binding transcription factor activity"/>
    <property type="evidence" value="ECO:0007669"/>
    <property type="project" value="InterPro"/>
</dbReference>
<proteinExistence type="predicted"/>
<dbReference type="InterPro" id="IPR011711">
    <property type="entry name" value="GntR_C"/>
</dbReference>
<evidence type="ECO:0000313" key="6">
    <source>
        <dbReference type="Proteomes" id="UP000244224"/>
    </source>
</evidence>
<reference evidence="5 6" key="1">
    <citation type="submission" date="2018-04" db="EMBL/GenBank/DDBJ databases">
        <title>Genomic Encyclopedia of Archaeal and Bacterial Type Strains, Phase II (KMG-II): from individual species to whole genera.</title>
        <authorList>
            <person name="Goeker M."/>
        </authorList>
    </citation>
    <scope>NUCLEOTIDE SEQUENCE [LARGE SCALE GENOMIC DNA]</scope>
    <source>
        <strain evidence="5 6">DSM 21823</strain>
    </source>
</reference>
<dbReference type="SMART" id="SM00895">
    <property type="entry name" value="FCD"/>
    <property type="match status" value="1"/>
</dbReference>
<dbReference type="InterPro" id="IPR000524">
    <property type="entry name" value="Tscrpt_reg_HTH_GntR"/>
</dbReference>